<dbReference type="Pfam" id="PF03466">
    <property type="entry name" value="LysR_substrate"/>
    <property type="match status" value="1"/>
</dbReference>
<evidence type="ECO:0000313" key="6">
    <source>
        <dbReference type="EMBL" id="KLV08950.1"/>
    </source>
</evidence>
<accession>A0A0J1HBC2</accession>
<keyword evidence="3" id="KW-0238">DNA-binding</keyword>
<dbReference type="InterPro" id="IPR000847">
    <property type="entry name" value="LysR_HTH_N"/>
</dbReference>
<dbReference type="PANTHER" id="PTHR30126:SF40">
    <property type="entry name" value="HTH-TYPE TRANSCRIPTIONAL REGULATOR GLTR"/>
    <property type="match status" value="1"/>
</dbReference>
<dbReference type="PROSITE" id="PS50931">
    <property type="entry name" value="HTH_LYSR"/>
    <property type="match status" value="1"/>
</dbReference>
<dbReference type="Gene3D" id="3.40.190.290">
    <property type="match status" value="1"/>
</dbReference>
<comment type="similarity">
    <text evidence="1">Belongs to the LysR transcriptional regulatory family.</text>
</comment>
<sequence length="284" mass="32188">MIKLHLDSIAAFVLVADEGSFSAAARKLNKSQSTVSIAVRHLEDEIGELLFSRERKQPQLTEKGKILYQTAKTFMDKYHEIVSIASTINNDKPITIRLGIDPLLYSRHVLSLLSELSLSFPNIDVILEHASSNILCEKIVNGNLDLAFGFLSNSRVLDIEYSDIFSVNYSWVKSPTYNLHSSLLRLLLLNNDIEPTCISKGVNFSIWKFDDVTTLIMMCLQDKGVALLSEEIQSTYLDTGQLEPVKNDQRFFGQQRKASLFWRTAPYYPPAVKWLLEKANQPDI</sequence>
<keyword evidence="4" id="KW-0804">Transcription</keyword>
<keyword evidence="7" id="KW-1185">Reference proteome</keyword>
<evidence type="ECO:0000313" key="7">
    <source>
        <dbReference type="Proteomes" id="UP000036097"/>
    </source>
</evidence>
<evidence type="ECO:0000256" key="2">
    <source>
        <dbReference type="ARBA" id="ARBA00023015"/>
    </source>
</evidence>
<comment type="caution">
    <text evidence="6">The sequence shown here is derived from an EMBL/GenBank/DDBJ whole genome shotgun (WGS) entry which is preliminary data.</text>
</comment>
<dbReference type="STRING" id="1195763.ABT56_01735"/>
<evidence type="ECO:0000256" key="1">
    <source>
        <dbReference type="ARBA" id="ARBA00009437"/>
    </source>
</evidence>
<dbReference type="GO" id="GO:0000976">
    <property type="term" value="F:transcription cis-regulatory region binding"/>
    <property type="evidence" value="ECO:0007669"/>
    <property type="project" value="TreeGrafter"/>
</dbReference>
<organism evidence="6 7">
    <name type="scientific">Photobacterium aquae</name>
    <dbReference type="NCBI Taxonomy" id="1195763"/>
    <lineage>
        <taxon>Bacteria</taxon>
        <taxon>Pseudomonadati</taxon>
        <taxon>Pseudomonadota</taxon>
        <taxon>Gammaproteobacteria</taxon>
        <taxon>Vibrionales</taxon>
        <taxon>Vibrionaceae</taxon>
        <taxon>Photobacterium</taxon>
    </lineage>
</organism>
<dbReference type="Pfam" id="PF00126">
    <property type="entry name" value="HTH_1"/>
    <property type="match status" value="1"/>
</dbReference>
<dbReference type="FunFam" id="1.10.10.10:FF:000001">
    <property type="entry name" value="LysR family transcriptional regulator"/>
    <property type="match status" value="1"/>
</dbReference>
<evidence type="ECO:0000259" key="5">
    <source>
        <dbReference type="PROSITE" id="PS50931"/>
    </source>
</evidence>
<evidence type="ECO:0000256" key="4">
    <source>
        <dbReference type="ARBA" id="ARBA00023163"/>
    </source>
</evidence>
<dbReference type="OrthoDB" id="196624at2"/>
<feature type="domain" description="HTH lysR-type" evidence="5">
    <location>
        <begin position="4"/>
        <end position="61"/>
    </location>
</feature>
<dbReference type="PATRIC" id="fig|1195763.3.peg.374"/>
<gene>
    <name evidence="6" type="ORF">ABT56_01735</name>
</gene>
<dbReference type="InterPro" id="IPR036390">
    <property type="entry name" value="WH_DNA-bd_sf"/>
</dbReference>
<dbReference type="Proteomes" id="UP000036097">
    <property type="component" value="Unassembled WGS sequence"/>
</dbReference>
<dbReference type="PRINTS" id="PR00039">
    <property type="entry name" value="HTHLYSR"/>
</dbReference>
<dbReference type="InterPro" id="IPR036388">
    <property type="entry name" value="WH-like_DNA-bd_sf"/>
</dbReference>
<dbReference type="RefSeq" id="WP_047877111.1">
    <property type="nucleotide sequence ID" value="NZ_LDOT01000002.1"/>
</dbReference>
<reference evidence="6 7" key="1">
    <citation type="submission" date="2015-05" db="EMBL/GenBank/DDBJ databases">
        <title>Photobacterium galathea sp. nov.</title>
        <authorList>
            <person name="Machado H."/>
            <person name="Gram L."/>
        </authorList>
    </citation>
    <scope>NUCLEOTIDE SEQUENCE [LARGE SCALE GENOMIC DNA]</scope>
    <source>
        <strain evidence="6 7">CGMCC 1.12159</strain>
    </source>
</reference>
<proteinExistence type="inferred from homology"/>
<dbReference type="SUPFAM" id="SSF46785">
    <property type="entry name" value="Winged helix' DNA-binding domain"/>
    <property type="match status" value="1"/>
</dbReference>
<dbReference type="GO" id="GO:0003700">
    <property type="term" value="F:DNA-binding transcription factor activity"/>
    <property type="evidence" value="ECO:0007669"/>
    <property type="project" value="InterPro"/>
</dbReference>
<dbReference type="AlphaFoldDB" id="A0A0J1HBC2"/>
<dbReference type="InterPro" id="IPR005119">
    <property type="entry name" value="LysR_subst-bd"/>
</dbReference>
<evidence type="ECO:0000256" key="3">
    <source>
        <dbReference type="ARBA" id="ARBA00023125"/>
    </source>
</evidence>
<dbReference type="SUPFAM" id="SSF53850">
    <property type="entry name" value="Periplasmic binding protein-like II"/>
    <property type="match status" value="1"/>
</dbReference>
<dbReference type="EMBL" id="LDOT01000002">
    <property type="protein sequence ID" value="KLV08950.1"/>
    <property type="molecule type" value="Genomic_DNA"/>
</dbReference>
<keyword evidence="2" id="KW-0805">Transcription regulation</keyword>
<dbReference type="PANTHER" id="PTHR30126">
    <property type="entry name" value="HTH-TYPE TRANSCRIPTIONAL REGULATOR"/>
    <property type="match status" value="1"/>
</dbReference>
<name>A0A0J1HBC2_9GAMM</name>
<protein>
    <recommendedName>
        <fullName evidence="5">HTH lysR-type domain-containing protein</fullName>
    </recommendedName>
</protein>
<dbReference type="Gene3D" id="1.10.10.10">
    <property type="entry name" value="Winged helix-like DNA-binding domain superfamily/Winged helix DNA-binding domain"/>
    <property type="match status" value="1"/>
</dbReference>